<proteinExistence type="predicted"/>
<feature type="compositionally biased region" description="Pro residues" evidence="1">
    <location>
        <begin position="377"/>
        <end position="391"/>
    </location>
</feature>
<feature type="region of interest" description="Disordered" evidence="1">
    <location>
        <begin position="350"/>
        <end position="407"/>
    </location>
</feature>
<feature type="compositionally biased region" description="Low complexity" evidence="1">
    <location>
        <begin position="256"/>
        <end position="274"/>
    </location>
</feature>
<feature type="compositionally biased region" description="Basic and acidic residues" evidence="1">
    <location>
        <begin position="354"/>
        <end position="364"/>
    </location>
</feature>
<organism evidence="2 3">
    <name type="scientific">Galerina marginata (strain CBS 339.88)</name>
    <dbReference type="NCBI Taxonomy" id="685588"/>
    <lineage>
        <taxon>Eukaryota</taxon>
        <taxon>Fungi</taxon>
        <taxon>Dikarya</taxon>
        <taxon>Basidiomycota</taxon>
        <taxon>Agaricomycotina</taxon>
        <taxon>Agaricomycetes</taxon>
        <taxon>Agaricomycetidae</taxon>
        <taxon>Agaricales</taxon>
        <taxon>Agaricineae</taxon>
        <taxon>Strophariaceae</taxon>
        <taxon>Galerina</taxon>
    </lineage>
</organism>
<reference evidence="3" key="1">
    <citation type="journal article" date="2014" name="Proc. Natl. Acad. Sci. U.S.A.">
        <title>Extensive sampling of basidiomycete genomes demonstrates inadequacy of the white-rot/brown-rot paradigm for wood decay fungi.</title>
        <authorList>
            <person name="Riley R."/>
            <person name="Salamov A.A."/>
            <person name="Brown D.W."/>
            <person name="Nagy L.G."/>
            <person name="Floudas D."/>
            <person name="Held B.W."/>
            <person name="Levasseur A."/>
            <person name="Lombard V."/>
            <person name="Morin E."/>
            <person name="Otillar R."/>
            <person name="Lindquist E.A."/>
            <person name="Sun H."/>
            <person name="LaButti K.M."/>
            <person name="Schmutz J."/>
            <person name="Jabbour D."/>
            <person name="Luo H."/>
            <person name="Baker S.E."/>
            <person name="Pisabarro A.G."/>
            <person name="Walton J.D."/>
            <person name="Blanchette R.A."/>
            <person name="Henrissat B."/>
            <person name="Martin F."/>
            <person name="Cullen D."/>
            <person name="Hibbett D.S."/>
            <person name="Grigoriev I.V."/>
        </authorList>
    </citation>
    <scope>NUCLEOTIDE SEQUENCE [LARGE SCALE GENOMIC DNA]</scope>
    <source>
        <strain evidence="3">CBS 339.88</strain>
    </source>
</reference>
<feature type="region of interest" description="Disordered" evidence="1">
    <location>
        <begin position="256"/>
        <end position="280"/>
    </location>
</feature>
<name>A0A067SWL4_GALM3</name>
<dbReference type="HOGENOM" id="CLU_521796_0_0_1"/>
<protein>
    <submittedName>
        <fullName evidence="2">Uncharacterized protein</fullName>
    </submittedName>
</protein>
<gene>
    <name evidence="2" type="ORF">GALMADRAFT_547698</name>
</gene>
<dbReference type="STRING" id="685588.A0A067SWL4"/>
<evidence type="ECO:0000313" key="3">
    <source>
        <dbReference type="Proteomes" id="UP000027222"/>
    </source>
</evidence>
<dbReference type="EMBL" id="KL142381">
    <property type="protein sequence ID" value="KDR75330.1"/>
    <property type="molecule type" value="Genomic_DNA"/>
</dbReference>
<accession>A0A067SWL4</accession>
<dbReference type="Proteomes" id="UP000027222">
    <property type="component" value="Unassembled WGS sequence"/>
</dbReference>
<sequence>MKSFGNPADQLIPKRTNLNELTSAKRCRRRLNLDLQLALNQVECRRQSQSHAYLAGKPPAHPLTFFLNVLNVPLPGIIVSTFLQFVFANITSFSPLTCCFTGCHQPPVSDNELIGIIRLFNSENEKGNHDVKLLWKCGACVKGKAKVIGPEGKSSVGNSTNTSSKKAIVSRPHQVSASRFVHSPQKDPIIVIDDDDDDIVILDQPNRHAKPVPPKASVIQPVAPTLEPEHEPAPPLRLPVVSTSMLPNERSLLTKSSFPAPSAAAPEARQGASPVPFTRSSNKIMHRGKKTHSEKQYDAGIRVIDDPFIDSVSSVKMTAPLVPKPSLIQRQRSSSSSALVSGFIDLTVSTDEDSAMHDEDRANGSDDDNDTLEYLTPPQPPAALLPSPEPPNAHAHNEPITVLSDPSASATTHPLLLPAWINARRTALDEEPYLWQRATRGGQAYRRSTTANQLVSNATASPKVYGPPKIIPGLSRRKKFTARCFIPSNGKKPEKNVAHSPFWFDANLWAEQKMVALPAYYD</sequence>
<dbReference type="AlphaFoldDB" id="A0A067SWL4"/>
<keyword evidence="3" id="KW-1185">Reference proteome</keyword>
<evidence type="ECO:0000313" key="2">
    <source>
        <dbReference type="EMBL" id="KDR75330.1"/>
    </source>
</evidence>
<evidence type="ECO:0000256" key="1">
    <source>
        <dbReference type="SAM" id="MobiDB-lite"/>
    </source>
</evidence>
<dbReference type="OrthoDB" id="10033786at2759"/>